<dbReference type="Proteomes" id="UP000823388">
    <property type="component" value="Chromosome 8K"/>
</dbReference>
<evidence type="ECO:0000313" key="1">
    <source>
        <dbReference type="EMBL" id="KAG2559763.1"/>
    </source>
</evidence>
<evidence type="ECO:0000313" key="3">
    <source>
        <dbReference type="Proteomes" id="UP000823388"/>
    </source>
</evidence>
<gene>
    <name evidence="2" type="ORF">PVAP13_3KG000700</name>
    <name evidence="1" type="ORF">PVAP13_8KG006601</name>
</gene>
<accession>A0A8T0UNS1</accession>
<organism evidence="2 3">
    <name type="scientific">Panicum virgatum</name>
    <name type="common">Blackwell switchgrass</name>
    <dbReference type="NCBI Taxonomy" id="38727"/>
    <lineage>
        <taxon>Eukaryota</taxon>
        <taxon>Viridiplantae</taxon>
        <taxon>Streptophyta</taxon>
        <taxon>Embryophyta</taxon>
        <taxon>Tracheophyta</taxon>
        <taxon>Spermatophyta</taxon>
        <taxon>Magnoliopsida</taxon>
        <taxon>Liliopsida</taxon>
        <taxon>Poales</taxon>
        <taxon>Poaceae</taxon>
        <taxon>PACMAD clade</taxon>
        <taxon>Panicoideae</taxon>
        <taxon>Panicodae</taxon>
        <taxon>Paniceae</taxon>
        <taxon>Panicinae</taxon>
        <taxon>Panicum</taxon>
        <taxon>Panicum sect. Hiantes</taxon>
    </lineage>
</organism>
<name>A0A8T0UNS1_PANVG</name>
<dbReference type="EMBL" id="CM029041">
    <property type="protein sequence ID" value="KAG2622786.1"/>
    <property type="molecule type" value="Genomic_DNA"/>
</dbReference>
<evidence type="ECO:0000313" key="2">
    <source>
        <dbReference type="EMBL" id="KAG2622786.1"/>
    </source>
</evidence>
<comment type="caution">
    <text evidence="2">The sequence shown here is derived from an EMBL/GenBank/DDBJ whole genome shotgun (WGS) entry which is preliminary data.</text>
</comment>
<dbReference type="Proteomes" id="UP000823388">
    <property type="component" value="Chromosome 3K"/>
</dbReference>
<dbReference type="EMBL" id="CM029051">
    <property type="protein sequence ID" value="KAG2559763.1"/>
    <property type="molecule type" value="Genomic_DNA"/>
</dbReference>
<protein>
    <submittedName>
        <fullName evidence="2">Uncharacterized protein</fullName>
    </submittedName>
</protein>
<proteinExistence type="predicted"/>
<sequence>MDCKVKPLHKRLQNSLGPIISELRIDFACYENRYINNFSTKLTTNLYYYAARSFMKGSGASSRECAVR</sequence>
<keyword evidence="3" id="KW-1185">Reference proteome</keyword>
<reference evidence="2" key="1">
    <citation type="submission" date="2020-05" db="EMBL/GenBank/DDBJ databases">
        <title>WGS assembly of Panicum virgatum.</title>
        <authorList>
            <person name="Lovell J.T."/>
            <person name="Jenkins J."/>
            <person name="Shu S."/>
            <person name="Juenger T.E."/>
            <person name="Schmutz J."/>
        </authorList>
    </citation>
    <scope>NUCLEOTIDE SEQUENCE</scope>
    <source>
        <strain evidence="2">AP13</strain>
    </source>
</reference>
<dbReference type="AlphaFoldDB" id="A0A8T0UNS1"/>